<dbReference type="PATRIC" id="fig|322095.3.peg.1050"/>
<dbReference type="STRING" id="322095.HMPREF3185_01064"/>
<gene>
    <name evidence="3" type="ORF">HMPREF3185_01064</name>
</gene>
<reference evidence="4" key="1">
    <citation type="submission" date="2016-01" db="EMBL/GenBank/DDBJ databases">
        <authorList>
            <person name="Mitreva M."/>
            <person name="Pepin K.H."/>
            <person name="Mihindukulasuriya K.A."/>
            <person name="Fulton R."/>
            <person name="Fronick C."/>
            <person name="O'Laughlin M."/>
            <person name="Miner T."/>
            <person name="Herter B."/>
            <person name="Rosa B.A."/>
            <person name="Cordes M."/>
            <person name="Tomlinson C."/>
            <person name="Wollam A."/>
            <person name="Palsikar V.B."/>
            <person name="Mardis E.R."/>
            <person name="Wilson R.K."/>
        </authorList>
    </citation>
    <scope>NUCLEOTIDE SEQUENCE [LARGE SCALE GENOMIC DNA]</scope>
    <source>
        <strain evidence="4">KA00683</strain>
    </source>
</reference>
<evidence type="ECO:0000313" key="4">
    <source>
        <dbReference type="Proteomes" id="UP000070224"/>
    </source>
</evidence>
<dbReference type="EMBL" id="LSDK01000076">
    <property type="protein sequence ID" value="KXB76127.1"/>
    <property type="molecule type" value="Genomic_DNA"/>
</dbReference>
<evidence type="ECO:0000256" key="1">
    <source>
        <dbReference type="SAM" id="MobiDB-lite"/>
    </source>
</evidence>
<protein>
    <recommendedName>
        <fullName evidence="5">TonB-dependent receptor</fullName>
    </recommendedName>
</protein>
<feature type="chain" id="PRO_5007462103" description="TonB-dependent receptor" evidence="2">
    <location>
        <begin position="21"/>
        <end position="882"/>
    </location>
</feature>
<comment type="caution">
    <text evidence="3">The sequence shown here is derived from an EMBL/GenBank/DDBJ whole genome shotgun (WGS) entry which is preliminary data.</text>
</comment>
<evidence type="ECO:0000313" key="3">
    <source>
        <dbReference type="EMBL" id="KXB76127.1"/>
    </source>
</evidence>
<dbReference type="SUPFAM" id="SSF56935">
    <property type="entry name" value="Porins"/>
    <property type="match status" value="1"/>
</dbReference>
<keyword evidence="2" id="KW-0732">Signal</keyword>
<name>A0A134B855_9PORP</name>
<dbReference type="OrthoDB" id="603275at2"/>
<dbReference type="Proteomes" id="UP000070224">
    <property type="component" value="Unassembled WGS sequence"/>
</dbReference>
<dbReference type="AlphaFoldDB" id="A0A134B855"/>
<sequence>MKRRILFLLALLLSLSSSYGQSIITGHVRTLQGAPVEYARVLALVPTDSTILAYTFTDALGGYRLSVSSTQPQLLISVASMEIERIDRRVENVSQTCDFRVKESRTLLREVQVKARKIWGKKDTVNYSVGAFIGKNDVVIADVLRKLPNIEVSVDGFIKYQGKPINKFYIEGLDALQGRYGIATNNISAKDVATVQVLENHQPVKALEKTQPSSDAAINLKLKDEVKGTFSLTAQLGLGYDGRVRRSEELIGLYFAKLRQHVLTAKSNDNGEDIRRELRSFTADSPLPSLTMTSLQQPDEPRISRPRYYDNDTHAFSSNNLYKLKNEAELNANLIFFHDRERTHGASQTTYFLPEGTKVISEDLRNRGTIDQLEGELRYNINKEQLYFNNLLELKASWEQEHGIVSAEGDLTQQMRQRYLSATNTSHWVRTKADGKGGEILWRNAVATSPHRLSIQPGLYAPRINSGAPYAELTQDVRHRAFLSFAELALLSAWHIGGLHISPRLFLQAQHQALDTELGATSLTGTYQPLPSRDMHNGISFTRLGAGLGHELSYKSEVFSLDAVLPLFYYHTLMQDGFRPSERLSEGKLYFEPRGWVSYKFASDFTLKLNGSIALTQPSLSSLYAGYIMQSYRSLTRHEMRQFSSRTASTGLTLSYKDIFSMLFLSAGVSYSHHRSEAISSLKIEPPLTVVERLPLPHSGQSYSANARFSKGYDWISLSVSGDAALGQSEGKSYLEGKLLGYTSQWASASGKCSLKPLSWLTMEYNVAWGLHRSRLENRSWLTPIQSLSHKVISHVNVLEDVAIKLTAEHYYNDAVTEGRHFTLADLGLAYTWRKVRLTLDWTNILGARLYSSGTLSDLVAAHSYYDIRPSAIMLKARLKIF</sequence>
<evidence type="ECO:0008006" key="5">
    <source>
        <dbReference type="Google" id="ProtNLM"/>
    </source>
</evidence>
<feature type="signal peptide" evidence="2">
    <location>
        <begin position="1"/>
        <end position="20"/>
    </location>
</feature>
<feature type="region of interest" description="Disordered" evidence="1">
    <location>
        <begin position="287"/>
        <end position="309"/>
    </location>
</feature>
<accession>A0A134B855</accession>
<organism evidence="3 4">
    <name type="scientific">Porphyromonas somerae</name>
    <dbReference type="NCBI Taxonomy" id="322095"/>
    <lineage>
        <taxon>Bacteria</taxon>
        <taxon>Pseudomonadati</taxon>
        <taxon>Bacteroidota</taxon>
        <taxon>Bacteroidia</taxon>
        <taxon>Bacteroidales</taxon>
        <taxon>Porphyromonadaceae</taxon>
        <taxon>Porphyromonas</taxon>
    </lineage>
</organism>
<proteinExistence type="predicted"/>
<feature type="compositionally biased region" description="Polar residues" evidence="1">
    <location>
        <begin position="288"/>
        <end position="297"/>
    </location>
</feature>
<feature type="compositionally biased region" description="Basic and acidic residues" evidence="1">
    <location>
        <begin position="299"/>
        <end position="309"/>
    </location>
</feature>
<keyword evidence="4" id="KW-1185">Reference proteome</keyword>
<evidence type="ECO:0000256" key="2">
    <source>
        <dbReference type="SAM" id="SignalP"/>
    </source>
</evidence>
<dbReference type="RefSeq" id="WP_060935385.1">
    <property type="nucleotide sequence ID" value="NZ_KQ960446.1"/>
</dbReference>